<proteinExistence type="predicted"/>
<protein>
    <submittedName>
        <fullName evidence="1">Uncharacterized protein</fullName>
    </submittedName>
</protein>
<accession>A0ACB0JIF7</accession>
<dbReference type="EMBL" id="CASHSV030000044">
    <property type="protein sequence ID" value="CAJ2644898.1"/>
    <property type="molecule type" value="Genomic_DNA"/>
</dbReference>
<evidence type="ECO:0000313" key="1">
    <source>
        <dbReference type="EMBL" id="CAJ2644898.1"/>
    </source>
</evidence>
<comment type="caution">
    <text evidence="1">The sequence shown here is derived from an EMBL/GenBank/DDBJ whole genome shotgun (WGS) entry which is preliminary data.</text>
</comment>
<name>A0ACB0JIF7_TRIPR</name>
<sequence length="265" mass="29883">MFGVPVEPEAGRGSHTFLCFRNLARWQNNVFQSVEARVLILVITGGDVITHKSFWFYPPPVFSLFFPWLLWYMLSMHAFKSTYNSVMLMNLSSDSFVDATEPLMIEVDQIYHRVCPAPPIFYKYNPVNTIKTYVIGTLKSEHAWACKTSWSKIRNFSLGIRFMISASAISWYMGILLSILKLRTKINPIGMCLTLLEFVIHGFLFTLISSHSLNFIAQALRGESLTVQSPGTQTRSFCYVSDLVDGLIRLMGGSDTGPINLGNPG</sequence>
<organism evidence="1 2">
    <name type="scientific">Trifolium pratense</name>
    <name type="common">Red clover</name>
    <dbReference type="NCBI Taxonomy" id="57577"/>
    <lineage>
        <taxon>Eukaryota</taxon>
        <taxon>Viridiplantae</taxon>
        <taxon>Streptophyta</taxon>
        <taxon>Embryophyta</taxon>
        <taxon>Tracheophyta</taxon>
        <taxon>Spermatophyta</taxon>
        <taxon>Magnoliopsida</taxon>
        <taxon>eudicotyledons</taxon>
        <taxon>Gunneridae</taxon>
        <taxon>Pentapetalae</taxon>
        <taxon>rosids</taxon>
        <taxon>fabids</taxon>
        <taxon>Fabales</taxon>
        <taxon>Fabaceae</taxon>
        <taxon>Papilionoideae</taxon>
        <taxon>50 kb inversion clade</taxon>
        <taxon>NPAAA clade</taxon>
        <taxon>Hologalegina</taxon>
        <taxon>IRL clade</taxon>
        <taxon>Trifolieae</taxon>
        <taxon>Trifolium</taxon>
    </lineage>
</organism>
<gene>
    <name evidence="1" type="ORF">MILVUS5_LOCUS13856</name>
</gene>
<evidence type="ECO:0000313" key="2">
    <source>
        <dbReference type="Proteomes" id="UP001177021"/>
    </source>
</evidence>
<reference evidence="1" key="1">
    <citation type="submission" date="2023-10" db="EMBL/GenBank/DDBJ databases">
        <authorList>
            <person name="Rodriguez Cubillos JULIANA M."/>
            <person name="De Vega J."/>
        </authorList>
    </citation>
    <scope>NUCLEOTIDE SEQUENCE</scope>
</reference>
<keyword evidence="2" id="KW-1185">Reference proteome</keyword>
<dbReference type="Proteomes" id="UP001177021">
    <property type="component" value="Unassembled WGS sequence"/>
</dbReference>